<dbReference type="InParanoid" id="A0A804LNN2"/>
<evidence type="ECO:0000313" key="3">
    <source>
        <dbReference type="Proteomes" id="UP000007305"/>
    </source>
</evidence>
<accession>A0A804LNN2</accession>
<reference evidence="2" key="2">
    <citation type="submission" date="2019-07" db="EMBL/GenBank/DDBJ databases">
        <authorList>
            <person name="Seetharam A."/>
            <person name="Woodhouse M."/>
            <person name="Cannon E."/>
        </authorList>
    </citation>
    <scope>NUCLEOTIDE SEQUENCE [LARGE SCALE GENOMIC DNA]</scope>
    <source>
        <strain evidence="2">cv. B73</strain>
    </source>
</reference>
<organism evidence="2 3">
    <name type="scientific">Zea mays</name>
    <name type="common">Maize</name>
    <dbReference type="NCBI Taxonomy" id="4577"/>
    <lineage>
        <taxon>Eukaryota</taxon>
        <taxon>Viridiplantae</taxon>
        <taxon>Streptophyta</taxon>
        <taxon>Embryophyta</taxon>
        <taxon>Tracheophyta</taxon>
        <taxon>Spermatophyta</taxon>
        <taxon>Magnoliopsida</taxon>
        <taxon>Liliopsida</taxon>
        <taxon>Poales</taxon>
        <taxon>Poaceae</taxon>
        <taxon>PACMAD clade</taxon>
        <taxon>Panicoideae</taxon>
        <taxon>Andropogonodae</taxon>
        <taxon>Andropogoneae</taxon>
        <taxon>Tripsacinae</taxon>
        <taxon>Zea</taxon>
    </lineage>
</organism>
<evidence type="ECO:0000313" key="2">
    <source>
        <dbReference type="EnsemblPlants" id="Zm00001eb024350_P001"/>
    </source>
</evidence>
<keyword evidence="3" id="KW-1185">Reference proteome</keyword>
<feature type="compositionally biased region" description="Polar residues" evidence="1">
    <location>
        <begin position="51"/>
        <end position="61"/>
    </location>
</feature>
<reference evidence="2" key="3">
    <citation type="submission" date="2021-05" db="UniProtKB">
        <authorList>
            <consortium name="EnsemblPlants"/>
        </authorList>
    </citation>
    <scope>IDENTIFICATION</scope>
    <source>
        <strain evidence="2">cv. B73</strain>
    </source>
</reference>
<evidence type="ECO:0000256" key="1">
    <source>
        <dbReference type="SAM" id="MobiDB-lite"/>
    </source>
</evidence>
<dbReference type="Proteomes" id="UP000007305">
    <property type="component" value="Chromosome 1"/>
</dbReference>
<proteinExistence type="predicted"/>
<sequence length="171" mass="17896">MSSSPARSFLHRIVPLLLPGTDGHAPQLPARHHPVLPPVEQRATVDAAAKTTVQPPSTGPSTARFPWPRRRSSSSPDSVRPGALPHPLPKLSLLVLRALEFLFFSTVRLCSPSCGAPTESLPVPSSDCASSPCAAHTAPWSSAATSPSLVSFSAQLNSPASYGRVPSSLVP</sequence>
<name>A0A804LNN2_MAIZE</name>
<dbReference type="EnsemblPlants" id="Zm00001eb024350_T001">
    <property type="protein sequence ID" value="Zm00001eb024350_P001"/>
    <property type="gene ID" value="Zm00001eb024350"/>
</dbReference>
<dbReference type="Gramene" id="Zm00001eb024350_T001">
    <property type="protein sequence ID" value="Zm00001eb024350_P001"/>
    <property type="gene ID" value="Zm00001eb024350"/>
</dbReference>
<protein>
    <submittedName>
        <fullName evidence="2">Uncharacterized protein</fullName>
    </submittedName>
</protein>
<dbReference type="AlphaFoldDB" id="A0A804LNN2"/>
<feature type="region of interest" description="Disordered" evidence="1">
    <location>
        <begin position="21"/>
        <end position="83"/>
    </location>
</feature>
<reference evidence="3" key="1">
    <citation type="submission" date="2015-12" db="EMBL/GenBank/DDBJ databases">
        <title>Update maize B73 reference genome by single molecule sequencing technologies.</title>
        <authorList>
            <consortium name="Maize Genome Sequencing Project"/>
            <person name="Ware D."/>
        </authorList>
    </citation>
    <scope>NUCLEOTIDE SEQUENCE [LARGE SCALE GENOMIC DNA]</scope>
    <source>
        <strain evidence="3">cv. B73</strain>
    </source>
</reference>